<reference evidence="2" key="1">
    <citation type="journal article" date="2023" name="Front. Plant Sci.">
        <title>Chromosomal-level genome assembly of Melastoma candidum provides insights into trichome evolution.</title>
        <authorList>
            <person name="Zhong Y."/>
            <person name="Wu W."/>
            <person name="Sun C."/>
            <person name="Zou P."/>
            <person name="Liu Y."/>
            <person name="Dai S."/>
            <person name="Zhou R."/>
        </authorList>
    </citation>
    <scope>NUCLEOTIDE SEQUENCE [LARGE SCALE GENOMIC DNA]</scope>
</reference>
<name>A0ACB9RFQ3_9MYRT</name>
<comment type="caution">
    <text evidence="1">The sequence shown here is derived from an EMBL/GenBank/DDBJ whole genome shotgun (WGS) entry which is preliminary data.</text>
</comment>
<gene>
    <name evidence="1" type="ORF">MLD38_012734</name>
</gene>
<proteinExistence type="predicted"/>
<protein>
    <submittedName>
        <fullName evidence="1">Uncharacterized protein</fullName>
    </submittedName>
</protein>
<dbReference type="EMBL" id="CM042883">
    <property type="protein sequence ID" value="KAI4374782.1"/>
    <property type="molecule type" value="Genomic_DNA"/>
</dbReference>
<evidence type="ECO:0000313" key="1">
    <source>
        <dbReference type="EMBL" id="KAI4374782.1"/>
    </source>
</evidence>
<dbReference type="Proteomes" id="UP001057402">
    <property type="component" value="Chromosome 4"/>
</dbReference>
<sequence>MEIKQCPRVLVEKSSSDGNPEPEDDRTCCLVQSCCFIPSVRRKNIRRDRSLTKVEGLDGDLLHDNILVDLKKECRCKGKIVRDRELNVTIQLEGNRKEKVEKFLVREGLSDGGLY</sequence>
<keyword evidence="2" id="KW-1185">Reference proteome</keyword>
<evidence type="ECO:0000313" key="2">
    <source>
        <dbReference type="Proteomes" id="UP001057402"/>
    </source>
</evidence>
<accession>A0ACB9RFQ3</accession>
<organism evidence="1 2">
    <name type="scientific">Melastoma candidum</name>
    <dbReference type="NCBI Taxonomy" id="119954"/>
    <lineage>
        <taxon>Eukaryota</taxon>
        <taxon>Viridiplantae</taxon>
        <taxon>Streptophyta</taxon>
        <taxon>Embryophyta</taxon>
        <taxon>Tracheophyta</taxon>
        <taxon>Spermatophyta</taxon>
        <taxon>Magnoliopsida</taxon>
        <taxon>eudicotyledons</taxon>
        <taxon>Gunneridae</taxon>
        <taxon>Pentapetalae</taxon>
        <taxon>rosids</taxon>
        <taxon>malvids</taxon>
        <taxon>Myrtales</taxon>
        <taxon>Melastomataceae</taxon>
        <taxon>Melastomatoideae</taxon>
        <taxon>Melastomateae</taxon>
        <taxon>Melastoma</taxon>
    </lineage>
</organism>